<protein>
    <submittedName>
        <fullName evidence="1">Uncharacterized protein</fullName>
    </submittedName>
</protein>
<sequence>MELDPRIKEFRIEFPLNKTTNGLKPSRTYHGRILVKVTEPVAVSQLQLLFEGWEHVDFGVKIGSSRKLLFRSTENLLQTDGAVTDTIVRNAVFDFSCTMPNVNFPSAMWSAICEVAYTLSATLVGSASSPLARQGIAGSAGRNMTLATSSVPVQLAPKVLPSGVGWLKPLVLRDGIMLSEPVRRRFRRQTVQTAMNIYVQVKNHCCTLGESISVDIDATMFQHNRVLTFIRASVIEQVALKTHVQDATALESINAFLSNQGPVNTPTVILAERTLNRKVTEVDPSALINLPAAKTRDSSSSSLQLPRLNGVQSLHIRVPRSDVCTAEGFFLSFTHVLRLNFGLTSRSSSGQIDTKHVTKDIPLRIVTSKFGDVGSASQVEINKRLSALTTESDGYAVSAAYGYLLSENSRVPRPESLEPYAGCRGVPAPRLEAVVYPTVQLCTPMRESTELTESDTPALTLTPTTITPNMITTLRTPEVRQRSDSGFSININPGPVVSSRDSCILPPTPIPAPRTLMEAPMQRHMTNMGFQFGPLPPVPQEISADEPADATASHGKHDQPDLTARNIVGATEHVPLPLLASEDEQEQARNASCPGSPALYTVNRRSIEDSDNSRSWHNRDTLVDIISAASPRSGSLPTSRMASSNAASGDYAFISTKGYRPHVHSQNMSTAAASPEIPFIGYPSKAMSLNEKRMGRQTFGDKRDSSRSEGETVVYSPRSDKCDMDDYPLDGISTKSNSPQLKLPKLPVLPAIESLAESLDNMAKGMLTISSPTPDKYGFSSYWNA</sequence>
<gene>
    <name evidence="1" type="ORF">LPJ66_000346</name>
</gene>
<evidence type="ECO:0000313" key="1">
    <source>
        <dbReference type="EMBL" id="KAJ1902022.1"/>
    </source>
</evidence>
<dbReference type="EMBL" id="JANBPG010000008">
    <property type="protein sequence ID" value="KAJ1902022.1"/>
    <property type="molecule type" value="Genomic_DNA"/>
</dbReference>
<proteinExistence type="predicted"/>
<organism evidence="1 2">
    <name type="scientific">Kickxella alabastrina</name>
    <dbReference type="NCBI Taxonomy" id="61397"/>
    <lineage>
        <taxon>Eukaryota</taxon>
        <taxon>Fungi</taxon>
        <taxon>Fungi incertae sedis</taxon>
        <taxon>Zoopagomycota</taxon>
        <taxon>Kickxellomycotina</taxon>
        <taxon>Kickxellomycetes</taxon>
        <taxon>Kickxellales</taxon>
        <taxon>Kickxellaceae</taxon>
        <taxon>Kickxella</taxon>
    </lineage>
</organism>
<evidence type="ECO:0000313" key="2">
    <source>
        <dbReference type="Proteomes" id="UP001150581"/>
    </source>
</evidence>
<accession>A0ACC1IWN2</accession>
<keyword evidence="2" id="KW-1185">Reference proteome</keyword>
<name>A0ACC1IWN2_9FUNG</name>
<dbReference type="Proteomes" id="UP001150581">
    <property type="component" value="Unassembled WGS sequence"/>
</dbReference>
<comment type="caution">
    <text evidence="1">The sequence shown here is derived from an EMBL/GenBank/DDBJ whole genome shotgun (WGS) entry which is preliminary data.</text>
</comment>
<reference evidence="1" key="1">
    <citation type="submission" date="2022-07" db="EMBL/GenBank/DDBJ databases">
        <title>Phylogenomic reconstructions and comparative analyses of Kickxellomycotina fungi.</title>
        <authorList>
            <person name="Reynolds N.K."/>
            <person name="Stajich J.E."/>
            <person name="Barry K."/>
            <person name="Grigoriev I.V."/>
            <person name="Crous P."/>
            <person name="Smith M.E."/>
        </authorList>
    </citation>
    <scope>NUCLEOTIDE SEQUENCE</scope>
    <source>
        <strain evidence="1">Benny 63K</strain>
    </source>
</reference>